<dbReference type="PROSITE" id="PS51831">
    <property type="entry name" value="HD"/>
    <property type="match status" value="1"/>
</dbReference>
<dbReference type="PANTHER" id="PTHR36442">
    <property type="entry name" value="CYCLIC-DI-AMP PHOSPHODIESTERASE PGPH"/>
    <property type="match status" value="1"/>
</dbReference>
<evidence type="ECO:0000256" key="1">
    <source>
        <dbReference type="SAM" id="Phobius"/>
    </source>
</evidence>
<feature type="transmembrane region" description="Helical" evidence="1">
    <location>
        <begin position="346"/>
        <end position="377"/>
    </location>
</feature>
<organism evidence="3 4">
    <name type="scientific">Petrimonas mucosa</name>
    <dbReference type="NCBI Taxonomy" id="1642646"/>
    <lineage>
        <taxon>Bacteria</taxon>
        <taxon>Pseudomonadati</taxon>
        <taxon>Bacteroidota</taxon>
        <taxon>Bacteroidia</taxon>
        <taxon>Bacteroidales</taxon>
        <taxon>Dysgonomonadaceae</taxon>
        <taxon>Petrimonas</taxon>
    </lineage>
</organism>
<feature type="transmembrane region" description="Helical" evidence="1">
    <location>
        <begin position="264"/>
        <end position="286"/>
    </location>
</feature>
<dbReference type="AlphaFoldDB" id="A0A1G4G4Q4"/>
<accession>A0A1G4G4Q4</accession>
<evidence type="ECO:0000313" key="3">
    <source>
        <dbReference type="EMBL" id="SCM55913.1"/>
    </source>
</evidence>
<dbReference type="InterPro" id="IPR011624">
    <property type="entry name" value="Metal-dep_PHydrolase_7TM_extra"/>
</dbReference>
<dbReference type="EMBL" id="LT608328">
    <property type="protein sequence ID" value="SCM55913.1"/>
    <property type="molecule type" value="Genomic_DNA"/>
</dbReference>
<keyword evidence="1" id="KW-0812">Transmembrane</keyword>
<dbReference type="Proteomes" id="UP000178485">
    <property type="component" value="Chromosome i"/>
</dbReference>
<dbReference type="KEGG" id="pmuc:ING2E5A_0633"/>
<sequence length="695" mass="79458">MNQKSKRKFRLKTHIFVPTLFILAIALVTLLFPRQGDFRYSFSEGKPWQYGLLTAPFDFPIYKPVEQLKAERDSILRFYEPYYTIDEEVEKNAIAEFDADVNLNTKLSNLPPDYILYLRNGLQKIYRSGIMRSDDYDKIFASETQSLRLKKGNLAESKSVEMFSTIKSAYEQLLDNTPKGMDVELIRMADINRYLRENIVYDASTSEKAREEFIQQVSPSSGMVQAGERIIDQGEIVNAQTYKVLNSLKRVTEERSGRTGKNGWMIFGQLILVLLQFGAFYAFLLFFRPNEFRNRKNATFMMLVINTFVALTAITCQLNLFNVYIIPYAIVTILIRTFIDSRTALFASLITIVLCSLMVPFPFEFIVIQIAVAMVSIIMLKELSERYQLIRSSFFILLAYSLMYIGLVMHQEGNINKIDPVVFIYFFINFIFILFSYSLVYLIEKSFGFISGVSLIELSNINKPLLKELSEKAPGTFQHSLQVSNLGMAAAMKIGANASLIRTGALYHDIGKMVNPAFFTENQSPRMNPHAGLPFEESARIIINHVKDGVKIAQKNNLPKQIIDFIETHHGTSVPKYFYISWKNANPGKEINEELFHYPGPNPFSKETAIMMMADAVEAASRSLPEYSEESIRNLVETLIDSQVAEGYFKLAPITFRDIAMIKEVFQQKLQTIYHTRIAYPALENPAPSKPESVE</sequence>
<dbReference type="InterPro" id="IPR006674">
    <property type="entry name" value="HD_domain"/>
</dbReference>
<dbReference type="InterPro" id="IPR006675">
    <property type="entry name" value="HDIG_dom"/>
</dbReference>
<dbReference type="STRING" id="1642646.ING2E5A_0633"/>
<dbReference type="InterPro" id="IPR011621">
    <property type="entry name" value="Metal-dep_PHydrolase_7TM_intra"/>
</dbReference>
<keyword evidence="4" id="KW-1185">Reference proteome</keyword>
<dbReference type="InterPro" id="IPR003607">
    <property type="entry name" value="HD/PDEase_dom"/>
</dbReference>
<evidence type="ECO:0000259" key="2">
    <source>
        <dbReference type="PROSITE" id="PS51831"/>
    </source>
</evidence>
<feature type="transmembrane region" description="Helical" evidence="1">
    <location>
        <begin position="298"/>
        <end position="315"/>
    </location>
</feature>
<evidence type="ECO:0000313" key="4">
    <source>
        <dbReference type="Proteomes" id="UP000178485"/>
    </source>
</evidence>
<feature type="transmembrane region" description="Helical" evidence="1">
    <location>
        <begin position="321"/>
        <end position="339"/>
    </location>
</feature>
<feature type="transmembrane region" description="Helical" evidence="1">
    <location>
        <begin position="421"/>
        <end position="443"/>
    </location>
</feature>
<dbReference type="Gene3D" id="1.10.3210.10">
    <property type="entry name" value="Hypothetical protein af1432"/>
    <property type="match status" value="1"/>
</dbReference>
<proteinExistence type="predicted"/>
<dbReference type="SMART" id="SM00471">
    <property type="entry name" value="HDc"/>
    <property type="match status" value="1"/>
</dbReference>
<dbReference type="SUPFAM" id="SSF109604">
    <property type="entry name" value="HD-domain/PDEase-like"/>
    <property type="match status" value="1"/>
</dbReference>
<dbReference type="Pfam" id="PF07697">
    <property type="entry name" value="7TMR-HDED"/>
    <property type="match status" value="1"/>
</dbReference>
<keyword evidence="1" id="KW-1133">Transmembrane helix</keyword>
<dbReference type="CDD" id="cd00077">
    <property type="entry name" value="HDc"/>
    <property type="match status" value="1"/>
</dbReference>
<dbReference type="NCBIfam" id="TIGR00277">
    <property type="entry name" value="HDIG"/>
    <property type="match status" value="1"/>
</dbReference>
<dbReference type="RefSeq" id="WP_071136138.1">
    <property type="nucleotide sequence ID" value="NZ_LT608328.1"/>
</dbReference>
<dbReference type="PANTHER" id="PTHR36442:SF1">
    <property type="entry name" value="CYCLIC-DI-AMP PHOSPHODIESTERASE PGPH"/>
    <property type="match status" value="1"/>
</dbReference>
<keyword evidence="1" id="KW-0472">Membrane</keyword>
<name>A0A1G4G4Q4_9BACT</name>
<reference evidence="3 4" key="1">
    <citation type="submission" date="2016-08" db="EMBL/GenBank/DDBJ databases">
        <authorList>
            <person name="Seilhamer J.J."/>
        </authorList>
    </citation>
    <scope>NUCLEOTIDE SEQUENCE [LARGE SCALE GENOMIC DNA]</scope>
    <source>
        <strain evidence="3">ING2-E5A</strain>
    </source>
</reference>
<dbReference type="InterPro" id="IPR052722">
    <property type="entry name" value="PgpH_phosphodiesterase"/>
</dbReference>
<dbReference type="Pfam" id="PF01966">
    <property type="entry name" value="HD"/>
    <property type="match status" value="1"/>
</dbReference>
<gene>
    <name evidence="3" type="primary">yqfF</name>
    <name evidence="3" type="ORF">ING2E5A_0633</name>
</gene>
<feature type="domain" description="HD" evidence="2">
    <location>
        <begin position="476"/>
        <end position="620"/>
    </location>
</feature>
<dbReference type="Pfam" id="PF07698">
    <property type="entry name" value="7TM-7TMR_HD"/>
    <property type="match status" value="1"/>
</dbReference>
<feature type="transmembrane region" description="Helical" evidence="1">
    <location>
        <begin position="389"/>
        <end position="409"/>
    </location>
</feature>
<feature type="transmembrane region" description="Helical" evidence="1">
    <location>
        <begin position="12"/>
        <end position="32"/>
    </location>
</feature>
<protein>
    <recommendedName>
        <fullName evidence="2">HD domain-containing protein</fullName>
    </recommendedName>
</protein>